<feature type="signal peptide" evidence="1">
    <location>
        <begin position="1"/>
        <end position="23"/>
    </location>
</feature>
<dbReference type="Proteomes" id="UP000249046">
    <property type="component" value="Unassembled WGS sequence"/>
</dbReference>
<comment type="caution">
    <text evidence="3">The sequence shown here is derived from an EMBL/GenBank/DDBJ whole genome shotgun (WGS) entry which is preliminary data.</text>
</comment>
<evidence type="ECO:0000313" key="4">
    <source>
        <dbReference type="Proteomes" id="UP000249046"/>
    </source>
</evidence>
<protein>
    <recommendedName>
        <fullName evidence="2">SnoaL-like domain-containing protein</fullName>
    </recommendedName>
</protein>
<dbReference type="EMBL" id="QFPO01000002">
    <property type="protein sequence ID" value="PZQ19547.1"/>
    <property type="molecule type" value="Genomic_DNA"/>
</dbReference>
<accession>A0A2W5MI49</accession>
<evidence type="ECO:0000256" key="1">
    <source>
        <dbReference type="SAM" id="SignalP"/>
    </source>
</evidence>
<reference evidence="3 4" key="1">
    <citation type="submission" date="2017-08" db="EMBL/GenBank/DDBJ databases">
        <title>Infants hospitalized years apart are colonized by the same room-sourced microbial strains.</title>
        <authorList>
            <person name="Brooks B."/>
            <person name="Olm M.R."/>
            <person name="Firek B.A."/>
            <person name="Baker R."/>
            <person name="Thomas B.C."/>
            <person name="Morowitz M.J."/>
            <person name="Banfield J.F."/>
        </authorList>
    </citation>
    <scope>NUCLEOTIDE SEQUENCE [LARGE SCALE GENOMIC DNA]</scope>
    <source>
        <strain evidence="3">S2_005_003_R2_42</strain>
    </source>
</reference>
<evidence type="ECO:0000259" key="2">
    <source>
        <dbReference type="Pfam" id="PF13577"/>
    </source>
</evidence>
<dbReference type="InterPro" id="IPR037401">
    <property type="entry name" value="SnoaL-like"/>
</dbReference>
<dbReference type="AlphaFoldDB" id="A0A2W5MI49"/>
<evidence type="ECO:0000313" key="3">
    <source>
        <dbReference type="EMBL" id="PZQ19547.1"/>
    </source>
</evidence>
<sequence>MRHRGWCRASRWVYLVMLLLALAACSRSDDETRLREALGRMETAVEERRPGDFVDVLAEDFTGADGTLDRAGLHNLLRAQVLRHAQIDVVLAAPDIEIQGDRATVAVTATLSGGAGGWLPDRGAVYAITSGWRREDGQWRCVNAQWRQVL</sequence>
<keyword evidence="1" id="KW-0732">Signal</keyword>
<feature type="domain" description="SnoaL-like" evidence="2">
    <location>
        <begin position="27"/>
        <end position="141"/>
    </location>
</feature>
<dbReference type="PROSITE" id="PS51257">
    <property type="entry name" value="PROKAR_LIPOPROTEIN"/>
    <property type="match status" value="1"/>
</dbReference>
<dbReference type="InterPro" id="IPR032710">
    <property type="entry name" value="NTF2-like_dom_sf"/>
</dbReference>
<dbReference type="SUPFAM" id="SSF54427">
    <property type="entry name" value="NTF2-like"/>
    <property type="match status" value="1"/>
</dbReference>
<proteinExistence type="predicted"/>
<dbReference type="Gene3D" id="3.10.450.50">
    <property type="match status" value="1"/>
</dbReference>
<organism evidence="3 4">
    <name type="scientific">Rhodanobacter denitrificans</name>
    <dbReference type="NCBI Taxonomy" id="666685"/>
    <lineage>
        <taxon>Bacteria</taxon>
        <taxon>Pseudomonadati</taxon>
        <taxon>Pseudomonadota</taxon>
        <taxon>Gammaproteobacteria</taxon>
        <taxon>Lysobacterales</taxon>
        <taxon>Rhodanobacteraceae</taxon>
        <taxon>Rhodanobacter</taxon>
    </lineage>
</organism>
<dbReference type="Pfam" id="PF13577">
    <property type="entry name" value="SnoaL_4"/>
    <property type="match status" value="1"/>
</dbReference>
<gene>
    <name evidence="3" type="ORF">DI564_02245</name>
</gene>
<name>A0A2W5MI49_9GAMM</name>
<feature type="chain" id="PRO_5016007292" description="SnoaL-like domain-containing protein" evidence="1">
    <location>
        <begin position="24"/>
        <end position="150"/>
    </location>
</feature>